<dbReference type="eggNOG" id="KOG4086">
    <property type="taxonomic scope" value="Eukaryota"/>
</dbReference>
<comment type="similarity">
    <text evidence="2 8">Belongs to the Mediator complex subunit 31 family.</text>
</comment>
<dbReference type="InterPro" id="IPR038089">
    <property type="entry name" value="Med31_sf"/>
</dbReference>
<dbReference type="KEGG" id="gtr:GLOTRDRAFT_112674"/>
<keyword evidence="4 8" id="KW-0805">Transcription regulation</keyword>
<sequence length="147" mass="17438">MSTPALQIHEPNDPRAANRARFELELEFVQALANPFYLHSLGQQGILDQPAFINFLEYLQYWKDKDYARFIHYPHALHHLDLLQHAQFRAEIRKDEWREYLNQKQFDHWRTWRDPKYLNAPKPVKEDPVNPDAIGNESSTILNTSGL</sequence>
<evidence type="ECO:0000256" key="3">
    <source>
        <dbReference type="ARBA" id="ARBA00019660"/>
    </source>
</evidence>
<dbReference type="GO" id="GO:0016592">
    <property type="term" value="C:mediator complex"/>
    <property type="evidence" value="ECO:0007669"/>
    <property type="project" value="InterPro"/>
</dbReference>
<dbReference type="GO" id="GO:0006355">
    <property type="term" value="P:regulation of DNA-templated transcription"/>
    <property type="evidence" value="ECO:0007669"/>
    <property type="project" value="InterPro"/>
</dbReference>
<dbReference type="OrthoDB" id="10257739at2759"/>
<dbReference type="EMBL" id="KB469314">
    <property type="protein sequence ID" value="EPQ50656.1"/>
    <property type="molecule type" value="Genomic_DNA"/>
</dbReference>
<dbReference type="AlphaFoldDB" id="S7PS74"/>
<evidence type="ECO:0000256" key="4">
    <source>
        <dbReference type="ARBA" id="ARBA00023015"/>
    </source>
</evidence>
<evidence type="ECO:0000256" key="6">
    <source>
        <dbReference type="ARBA" id="ARBA00023163"/>
    </source>
</evidence>
<dbReference type="Pfam" id="PF05669">
    <property type="entry name" value="Med31"/>
    <property type="match status" value="1"/>
</dbReference>
<comment type="subcellular location">
    <subcellularLocation>
        <location evidence="1 8">Nucleus</location>
    </subcellularLocation>
</comment>
<keyword evidence="7 8" id="KW-0539">Nucleus</keyword>
<feature type="region of interest" description="Disordered" evidence="9">
    <location>
        <begin position="123"/>
        <end position="147"/>
    </location>
</feature>
<name>S7PS74_GLOTA</name>
<proteinExistence type="inferred from homology"/>
<evidence type="ECO:0000313" key="10">
    <source>
        <dbReference type="EMBL" id="EPQ50656.1"/>
    </source>
</evidence>
<dbReference type="STRING" id="670483.S7PS74"/>
<dbReference type="RefSeq" id="XP_007870922.1">
    <property type="nucleotide sequence ID" value="XM_007872731.1"/>
</dbReference>
<evidence type="ECO:0000256" key="1">
    <source>
        <dbReference type="ARBA" id="ARBA00004123"/>
    </source>
</evidence>
<evidence type="ECO:0000256" key="2">
    <source>
        <dbReference type="ARBA" id="ARBA00006378"/>
    </source>
</evidence>
<protein>
    <recommendedName>
        <fullName evidence="3 8">Mediator of RNA polymerase II transcription subunit 31</fullName>
    </recommendedName>
</protein>
<evidence type="ECO:0000256" key="5">
    <source>
        <dbReference type="ARBA" id="ARBA00023159"/>
    </source>
</evidence>
<dbReference type="HOGENOM" id="CLU_071681_3_2_1"/>
<keyword evidence="6 8" id="KW-0804">Transcription</keyword>
<comment type="function">
    <text evidence="8">Component of the Mediator complex, a coactivator involved in the regulated transcription of nearly all RNA polymerase II-dependent genes. Mediator functions as a bridge to convey information from gene-specific regulatory proteins to the basal RNA polymerase II transcription machinery. Mediator is recruited to promoters by direct interactions with regulatory proteins and serves as a scaffold for the assembly of a functional preinitiation complex with RNA polymerase II and the general transcription factors.</text>
</comment>
<organism evidence="10 11">
    <name type="scientific">Gloeophyllum trabeum (strain ATCC 11539 / FP-39264 / Madison 617)</name>
    <name type="common">Brown rot fungus</name>
    <dbReference type="NCBI Taxonomy" id="670483"/>
    <lineage>
        <taxon>Eukaryota</taxon>
        <taxon>Fungi</taxon>
        <taxon>Dikarya</taxon>
        <taxon>Basidiomycota</taxon>
        <taxon>Agaricomycotina</taxon>
        <taxon>Agaricomycetes</taxon>
        <taxon>Gloeophyllales</taxon>
        <taxon>Gloeophyllaceae</taxon>
        <taxon>Gloeophyllum</taxon>
    </lineage>
</organism>
<evidence type="ECO:0000256" key="7">
    <source>
        <dbReference type="ARBA" id="ARBA00023242"/>
    </source>
</evidence>
<evidence type="ECO:0000313" key="11">
    <source>
        <dbReference type="Proteomes" id="UP000030669"/>
    </source>
</evidence>
<dbReference type="Gene3D" id="1.10.10.1340">
    <property type="entry name" value="Mediator of RNA polymerase II, submodule Med31 (Soh1)"/>
    <property type="match status" value="1"/>
</dbReference>
<dbReference type="Proteomes" id="UP000030669">
    <property type="component" value="Unassembled WGS sequence"/>
</dbReference>
<feature type="compositionally biased region" description="Polar residues" evidence="9">
    <location>
        <begin position="136"/>
        <end position="147"/>
    </location>
</feature>
<dbReference type="PANTHER" id="PTHR13186">
    <property type="entry name" value="MEDIATOR OF RNA POLYMERASE II TRANSCRIPTION SUBUNIT 31"/>
    <property type="match status" value="1"/>
</dbReference>
<dbReference type="InterPro" id="IPR008831">
    <property type="entry name" value="Mediator_Med31"/>
</dbReference>
<dbReference type="OMA" id="QGILNQP"/>
<keyword evidence="5 8" id="KW-0010">Activator</keyword>
<accession>S7PS74</accession>
<gene>
    <name evidence="10" type="ORF">GLOTRDRAFT_112674</name>
</gene>
<evidence type="ECO:0000256" key="8">
    <source>
        <dbReference type="RuleBase" id="RU364129"/>
    </source>
</evidence>
<dbReference type="GO" id="GO:0003712">
    <property type="term" value="F:transcription coregulator activity"/>
    <property type="evidence" value="ECO:0007669"/>
    <property type="project" value="InterPro"/>
</dbReference>
<comment type="subunit">
    <text evidence="8">Component of the Mediator complex.</text>
</comment>
<dbReference type="GeneID" id="19299591"/>
<evidence type="ECO:0000256" key="9">
    <source>
        <dbReference type="SAM" id="MobiDB-lite"/>
    </source>
</evidence>
<keyword evidence="11" id="KW-1185">Reference proteome</keyword>
<reference evidence="10 11" key="1">
    <citation type="journal article" date="2012" name="Science">
        <title>The Paleozoic origin of enzymatic lignin decomposition reconstructed from 31 fungal genomes.</title>
        <authorList>
            <person name="Floudas D."/>
            <person name="Binder M."/>
            <person name="Riley R."/>
            <person name="Barry K."/>
            <person name="Blanchette R.A."/>
            <person name="Henrissat B."/>
            <person name="Martinez A.T."/>
            <person name="Otillar R."/>
            <person name="Spatafora J.W."/>
            <person name="Yadav J.S."/>
            <person name="Aerts A."/>
            <person name="Benoit I."/>
            <person name="Boyd A."/>
            <person name="Carlson A."/>
            <person name="Copeland A."/>
            <person name="Coutinho P.M."/>
            <person name="de Vries R.P."/>
            <person name="Ferreira P."/>
            <person name="Findley K."/>
            <person name="Foster B."/>
            <person name="Gaskell J."/>
            <person name="Glotzer D."/>
            <person name="Gorecki P."/>
            <person name="Heitman J."/>
            <person name="Hesse C."/>
            <person name="Hori C."/>
            <person name="Igarashi K."/>
            <person name="Jurgens J.A."/>
            <person name="Kallen N."/>
            <person name="Kersten P."/>
            <person name="Kohler A."/>
            <person name="Kuees U."/>
            <person name="Kumar T.K.A."/>
            <person name="Kuo A."/>
            <person name="LaButti K."/>
            <person name="Larrondo L.F."/>
            <person name="Lindquist E."/>
            <person name="Ling A."/>
            <person name="Lombard V."/>
            <person name="Lucas S."/>
            <person name="Lundell T."/>
            <person name="Martin R."/>
            <person name="McLaughlin D.J."/>
            <person name="Morgenstern I."/>
            <person name="Morin E."/>
            <person name="Murat C."/>
            <person name="Nagy L.G."/>
            <person name="Nolan M."/>
            <person name="Ohm R.A."/>
            <person name="Patyshakuliyeva A."/>
            <person name="Rokas A."/>
            <person name="Ruiz-Duenas F.J."/>
            <person name="Sabat G."/>
            <person name="Salamov A."/>
            <person name="Samejima M."/>
            <person name="Schmutz J."/>
            <person name="Slot J.C."/>
            <person name="St John F."/>
            <person name="Stenlid J."/>
            <person name="Sun H."/>
            <person name="Sun S."/>
            <person name="Syed K."/>
            <person name="Tsang A."/>
            <person name="Wiebenga A."/>
            <person name="Young D."/>
            <person name="Pisabarro A."/>
            <person name="Eastwood D.C."/>
            <person name="Martin F."/>
            <person name="Cullen D."/>
            <person name="Grigoriev I.V."/>
            <person name="Hibbett D.S."/>
        </authorList>
    </citation>
    <scope>NUCLEOTIDE SEQUENCE [LARGE SCALE GENOMIC DNA]</scope>
    <source>
        <strain evidence="10 11">ATCC 11539</strain>
    </source>
</reference>